<dbReference type="HOGENOM" id="CLU_002997_1_1_10"/>
<proteinExistence type="predicted"/>
<name>I4AGV1_BERLS</name>
<gene>
    <name evidence="6" type="ordered locus">Fleli_0726</name>
</gene>
<dbReference type="GO" id="GO:0005886">
    <property type="term" value="C:plasma membrane"/>
    <property type="evidence" value="ECO:0007669"/>
    <property type="project" value="InterPro"/>
</dbReference>
<keyword evidence="3" id="KW-1133">Transmembrane helix</keyword>
<keyword evidence="4" id="KW-0472">Membrane</keyword>
<keyword evidence="2" id="KW-0812">Transmembrane</keyword>
<evidence type="ECO:0000313" key="7">
    <source>
        <dbReference type="Proteomes" id="UP000006054"/>
    </source>
</evidence>
<protein>
    <recommendedName>
        <fullName evidence="5">Translocation and assembly module TamB C-terminal domain-containing protein</fullName>
    </recommendedName>
</protein>
<evidence type="ECO:0000256" key="1">
    <source>
        <dbReference type="ARBA" id="ARBA00004167"/>
    </source>
</evidence>
<evidence type="ECO:0000256" key="3">
    <source>
        <dbReference type="ARBA" id="ARBA00022989"/>
    </source>
</evidence>
<dbReference type="eggNOG" id="COG2911">
    <property type="taxonomic scope" value="Bacteria"/>
</dbReference>
<sequence precursor="true">MIRVGKVIRFTLKLILGLLIFLLLITLAAQYSGTQTWAAKIGANYLTERLGFPISIEKMYFSDIDKITLIGLKVIDNTDRLFIDSDTLNADLGWRAIFGGEVIQIDDLELRGTQFNMTLNPATESWNINELIRAISALSPPKDTTKVTKNIPFQITKANLYNVQFSLHNPTKDSLETGLFDYNHFTINNIYGEIDYFRLFKDTIELNVNQGSLIEPFVDFPVSNLDVFFRYTKNSLEFLNLDAQIGSSHLTDTLIFRYDSINYLSYNFIEKVDIYANLKNAEIDFADLARFAPSLKKYKERVVATGLVRGTVDDLSSKDLRIDFANQSFVDGKFAVRGLPDYENSFLDLRFKDARITVADIKQYISKSNYQTILPLGKINFLGEFLGFPSDFVANGKFETSIGNVRTDIHLNTINKTYKGKLNLAHFQAGKLAKSNFLGQITGKGKINGKGFTKEEADFELKAKVDSITLKNTFKYYSYKNILVDGRFKKPTFTGEMTIKDANLIADMRGKIDLQDSVINGRIRILKSDLQNLGLSKKIANLQGNGNFNLKGLTLNTITGTAEIRQAQIDYNKNKLALSEISLNSTFENGFRDIHLESDYVDFDIKGEFQLQDAIDDAISTFKEYQLEFLDDSASQIAYYKEKKDKFENNPFEKLPYKIDYSIDVKKINPLIRLFEPDFFIASDSKFDGVFERDLEKKQVKFTLDSYIDSLSYQDLAFYKTDLKINAIKPLDSMGVDVQTNISSEKQYYSSIVSAENMNVNAQWLGREILFDSYIKRQNENDNVSLKGSLKITDSLYSLNLINPEFLILDKKWKSDSLVKIGIQKNEIRFEDKFVLQSDNQRVEIIGKVSKDPNAILNVGLVNVDLEPFGIFLGQDIKGKANGEAFISGVYDTLKLENNLSLQKLKMAGVRIGNLHTESVWNNEEQKLNIEAHLAYRRREVVDISGYYSPKEKENPLNLDAKIIGMKLNIVEPFLNVVADNFKGYVYGAVKIKGKPEQIKLVGEAFVSGGSFRVDYLNTVYHFDDKITFTENQIGVDRLRLYDDGENIAFLDGGIFHDGFKDFVMQLRGEMNKMKVLDTKEQHNDLFYGTAFATGDFELFGALEQLGITINAKSEAGTRIYMPLSNPEDVSSTQSFIRFVNHTDSTKLDSLQSRLKKEDLSSLKMEFNLDITPDAYVEMIFDKKVGDVIRGNGQGRLKMMIDTKGDFNMYGDVEIVKGSYNFTFLNVINKEFNVDRGSHITWSGDPFAAQLDMTATYQQMASLAPIITVSDSSVLASTEIKRRYPVVVDLFLKGDLLTPDIRFDINVTEYPSLIIAGGMPISLESYVAAFKTRIQNDDQEMNKQVFSLILLRRLSTQNTFEGIDRSAGSSVSELLSNQLSNLISQVDENLEIDLNVQGLDADALNTLQLRLSYSFFEGRIRVTREGSFTNVQNQTDLASIAGDWTVEYLIFPDGKLRMKVYHKNNINTFNTALQNNSTAGASLLKIFTFDSFKDLFKFKKKKKQVPFVQDNEIRIEE</sequence>
<evidence type="ECO:0000313" key="6">
    <source>
        <dbReference type="EMBL" id="AFM03186.1"/>
    </source>
</evidence>
<dbReference type="STRING" id="880071.Fleli_0726"/>
<dbReference type="Proteomes" id="UP000006054">
    <property type="component" value="Chromosome"/>
</dbReference>
<reference evidence="7" key="1">
    <citation type="submission" date="2012-06" db="EMBL/GenBank/DDBJ databases">
        <title>The complete genome of Flexibacter litoralis DSM 6794.</title>
        <authorList>
            <person name="Lucas S."/>
            <person name="Copeland A."/>
            <person name="Lapidus A."/>
            <person name="Glavina del Rio T."/>
            <person name="Dalin E."/>
            <person name="Tice H."/>
            <person name="Bruce D."/>
            <person name="Goodwin L."/>
            <person name="Pitluck S."/>
            <person name="Peters L."/>
            <person name="Ovchinnikova G."/>
            <person name="Lu M."/>
            <person name="Kyrpides N."/>
            <person name="Mavromatis K."/>
            <person name="Ivanova N."/>
            <person name="Brettin T."/>
            <person name="Detter J.C."/>
            <person name="Han C."/>
            <person name="Larimer F."/>
            <person name="Land M."/>
            <person name="Hauser L."/>
            <person name="Markowitz V."/>
            <person name="Cheng J.-F."/>
            <person name="Hugenholtz P."/>
            <person name="Woyke T."/>
            <person name="Wu D."/>
            <person name="Spring S."/>
            <person name="Lang E."/>
            <person name="Kopitz M."/>
            <person name="Brambilla E."/>
            <person name="Klenk H.-P."/>
            <person name="Eisen J.A."/>
        </authorList>
    </citation>
    <scope>NUCLEOTIDE SEQUENCE [LARGE SCALE GENOMIC DNA]</scope>
    <source>
        <strain evidence="7">ATCC 23117 / DSM 6794 / NBRC 15988 / NCIMB 1366 / Sio-4</strain>
    </source>
</reference>
<dbReference type="InterPro" id="IPR007452">
    <property type="entry name" value="TamB_C"/>
</dbReference>
<organism evidence="6 7">
    <name type="scientific">Bernardetia litoralis (strain ATCC 23117 / DSM 6794 / NBRC 15988 / NCIMB 1366 / Fx l1 / Sio-4)</name>
    <name type="common">Flexibacter litoralis</name>
    <dbReference type="NCBI Taxonomy" id="880071"/>
    <lineage>
        <taxon>Bacteria</taxon>
        <taxon>Pseudomonadati</taxon>
        <taxon>Bacteroidota</taxon>
        <taxon>Cytophagia</taxon>
        <taxon>Cytophagales</taxon>
        <taxon>Bernardetiaceae</taxon>
        <taxon>Bernardetia</taxon>
    </lineage>
</organism>
<dbReference type="GO" id="GO:0009306">
    <property type="term" value="P:protein secretion"/>
    <property type="evidence" value="ECO:0007669"/>
    <property type="project" value="InterPro"/>
</dbReference>
<keyword evidence="7" id="KW-1185">Reference proteome</keyword>
<feature type="domain" description="Translocation and assembly module TamB C-terminal" evidence="5">
    <location>
        <begin position="1045"/>
        <end position="1465"/>
    </location>
</feature>
<accession>I4AGV1</accession>
<dbReference type="PATRIC" id="fig|880071.3.peg.697"/>
<dbReference type="KEGG" id="fli:Fleli_0726"/>
<evidence type="ECO:0000256" key="4">
    <source>
        <dbReference type="ARBA" id="ARBA00023136"/>
    </source>
</evidence>
<evidence type="ECO:0000256" key="2">
    <source>
        <dbReference type="ARBA" id="ARBA00022692"/>
    </source>
</evidence>
<dbReference type="EMBL" id="CP003345">
    <property type="protein sequence ID" value="AFM03186.1"/>
    <property type="molecule type" value="Genomic_DNA"/>
</dbReference>
<dbReference type="PANTHER" id="PTHR36985">
    <property type="entry name" value="TRANSLOCATION AND ASSEMBLY MODULE SUBUNIT TAMB"/>
    <property type="match status" value="1"/>
</dbReference>
<dbReference type="PANTHER" id="PTHR36985:SF1">
    <property type="entry name" value="TRANSLOCATION AND ASSEMBLY MODULE SUBUNIT TAMB"/>
    <property type="match status" value="1"/>
</dbReference>
<evidence type="ECO:0000259" key="5">
    <source>
        <dbReference type="Pfam" id="PF04357"/>
    </source>
</evidence>
<comment type="subcellular location">
    <subcellularLocation>
        <location evidence="1">Membrane</location>
        <topology evidence="1">Single-pass membrane protein</topology>
    </subcellularLocation>
</comment>
<dbReference type="Pfam" id="PF04357">
    <property type="entry name" value="TamB"/>
    <property type="match status" value="1"/>
</dbReference>